<dbReference type="EMBL" id="DS027698">
    <property type="protein sequence ID" value="EAW15420.1"/>
    <property type="molecule type" value="Genomic_DNA"/>
</dbReference>
<reference evidence="8" key="1">
    <citation type="journal article" date="2008" name="PLoS Genet.">
        <title>Genomic islands in the pathogenic filamentous fungus Aspergillus fumigatus.</title>
        <authorList>
            <person name="Fedorova N.D."/>
            <person name="Khaldi N."/>
            <person name="Joardar V.S."/>
            <person name="Maiti R."/>
            <person name="Amedeo P."/>
            <person name="Anderson M.J."/>
            <person name="Crabtree J."/>
            <person name="Silva J.C."/>
            <person name="Badger J.H."/>
            <person name="Albarraq A."/>
            <person name="Angiuoli S."/>
            <person name="Bussey H."/>
            <person name="Bowyer P."/>
            <person name="Cotty P.J."/>
            <person name="Dyer P.S."/>
            <person name="Egan A."/>
            <person name="Galens K."/>
            <person name="Fraser-Liggett C.M."/>
            <person name="Haas B.J."/>
            <person name="Inman J.M."/>
            <person name="Kent R."/>
            <person name="Lemieux S."/>
            <person name="Malavazi I."/>
            <person name="Orvis J."/>
            <person name="Roemer T."/>
            <person name="Ronning C.M."/>
            <person name="Sundaram J.P."/>
            <person name="Sutton G."/>
            <person name="Turner G."/>
            <person name="Venter J.C."/>
            <person name="White O.R."/>
            <person name="Whitty B.R."/>
            <person name="Youngman P."/>
            <person name="Wolfe K.H."/>
            <person name="Goldman G.H."/>
            <person name="Wortman J.R."/>
            <person name="Jiang B."/>
            <person name="Denning D.W."/>
            <person name="Nierman W.C."/>
        </authorList>
    </citation>
    <scope>NUCLEOTIDE SEQUENCE [LARGE SCALE GENOMIC DNA]</scope>
    <source>
        <strain evidence="8">ATCC 1020 / DSM 3700 / CBS 544.65 / FGSC A1164 / JCM 1740 / NRRL 181 / WB 181</strain>
    </source>
</reference>
<dbReference type="RefSeq" id="XP_001257317.1">
    <property type="nucleotide sequence ID" value="XM_001257316.1"/>
</dbReference>
<dbReference type="PANTHER" id="PTHR45649">
    <property type="entry name" value="AMINO-ACID PERMEASE BAT1"/>
    <property type="match status" value="1"/>
</dbReference>
<keyword evidence="2" id="KW-0813">Transport</keyword>
<dbReference type="Gene3D" id="1.20.1740.10">
    <property type="entry name" value="Amino acid/polyamine transporter I"/>
    <property type="match status" value="1"/>
</dbReference>
<comment type="subcellular location">
    <subcellularLocation>
        <location evidence="1">Membrane</location>
        <topology evidence="1">Multi-pass membrane protein</topology>
    </subcellularLocation>
</comment>
<dbReference type="VEuPathDB" id="FungiDB:NFIA_047550"/>
<dbReference type="PIRSF" id="PIRSF006060">
    <property type="entry name" value="AA_transporter"/>
    <property type="match status" value="1"/>
</dbReference>
<protein>
    <submittedName>
        <fullName evidence="7">Amino acid permease, putative</fullName>
    </submittedName>
</protein>
<keyword evidence="4 6" id="KW-1133">Transmembrane helix</keyword>
<dbReference type="Pfam" id="PF13520">
    <property type="entry name" value="AA_permease_2"/>
    <property type="match status" value="1"/>
</dbReference>
<dbReference type="Proteomes" id="UP000006702">
    <property type="component" value="Unassembled WGS sequence"/>
</dbReference>
<dbReference type="OrthoDB" id="3257095at2759"/>
<feature type="transmembrane region" description="Helical" evidence="6">
    <location>
        <begin position="87"/>
        <end position="111"/>
    </location>
</feature>
<evidence type="ECO:0000256" key="2">
    <source>
        <dbReference type="ARBA" id="ARBA00022448"/>
    </source>
</evidence>
<feature type="transmembrane region" description="Helical" evidence="6">
    <location>
        <begin position="177"/>
        <end position="196"/>
    </location>
</feature>
<dbReference type="PANTHER" id="PTHR45649:SF2">
    <property type="entry name" value="ACID PERMEASE, PUTATIVE-RELATED"/>
    <property type="match status" value="1"/>
</dbReference>
<dbReference type="OMA" id="IAGCSYT"/>
<evidence type="ECO:0000256" key="6">
    <source>
        <dbReference type="SAM" id="Phobius"/>
    </source>
</evidence>
<feature type="transmembrane region" description="Helical" evidence="6">
    <location>
        <begin position="337"/>
        <end position="359"/>
    </location>
</feature>
<feature type="transmembrane region" description="Helical" evidence="6">
    <location>
        <begin position="203"/>
        <end position="225"/>
    </location>
</feature>
<evidence type="ECO:0000256" key="4">
    <source>
        <dbReference type="ARBA" id="ARBA00022989"/>
    </source>
</evidence>
<dbReference type="GeneID" id="4583831"/>
<evidence type="ECO:0000313" key="8">
    <source>
        <dbReference type="Proteomes" id="UP000006702"/>
    </source>
</evidence>
<organism evidence="7 8">
    <name type="scientific">Neosartorya fischeri (strain ATCC 1020 / DSM 3700 / CBS 544.65 / FGSC A1164 / JCM 1740 / NRRL 181 / WB 181)</name>
    <name type="common">Aspergillus fischerianus</name>
    <dbReference type="NCBI Taxonomy" id="331117"/>
    <lineage>
        <taxon>Eukaryota</taxon>
        <taxon>Fungi</taxon>
        <taxon>Dikarya</taxon>
        <taxon>Ascomycota</taxon>
        <taxon>Pezizomycotina</taxon>
        <taxon>Eurotiomycetes</taxon>
        <taxon>Eurotiomycetidae</taxon>
        <taxon>Eurotiales</taxon>
        <taxon>Aspergillaceae</taxon>
        <taxon>Aspergillus</taxon>
        <taxon>Aspergillus subgen. Fumigati</taxon>
    </lineage>
</organism>
<evidence type="ECO:0000313" key="7">
    <source>
        <dbReference type="EMBL" id="EAW15420.1"/>
    </source>
</evidence>
<dbReference type="GO" id="GO:0022857">
    <property type="term" value="F:transmembrane transporter activity"/>
    <property type="evidence" value="ECO:0007669"/>
    <property type="project" value="InterPro"/>
</dbReference>
<keyword evidence="8" id="KW-1185">Reference proteome</keyword>
<dbReference type="AlphaFoldDB" id="A1DKU9"/>
<name>A1DKU9_NEOFI</name>
<dbReference type="GO" id="GO:0016020">
    <property type="term" value="C:membrane"/>
    <property type="evidence" value="ECO:0007669"/>
    <property type="project" value="UniProtKB-SubCell"/>
</dbReference>
<keyword evidence="5 6" id="KW-0472">Membrane</keyword>
<feature type="transmembrane region" description="Helical" evidence="6">
    <location>
        <begin position="53"/>
        <end position="75"/>
    </location>
</feature>
<feature type="transmembrane region" description="Helical" evidence="6">
    <location>
        <begin position="285"/>
        <end position="307"/>
    </location>
</feature>
<evidence type="ECO:0000256" key="1">
    <source>
        <dbReference type="ARBA" id="ARBA00004141"/>
    </source>
</evidence>
<dbReference type="KEGG" id="nfi:NFIA_047550"/>
<evidence type="ECO:0000256" key="3">
    <source>
        <dbReference type="ARBA" id="ARBA00022692"/>
    </source>
</evidence>
<gene>
    <name evidence="7" type="ORF">NFIA_047550</name>
</gene>
<feature type="transmembrane region" description="Helical" evidence="6">
    <location>
        <begin position="489"/>
        <end position="506"/>
    </location>
</feature>
<sequence length="526" mass="57431">MVAYRIRMWAKNKSAVYTTAHEDGVSAKMGTAQDRKDMRRVGRQQELNRNFRFLSVLGFTAVLMCTWEAVLFGASNGLINGGKGGMIYTYLGVVAGFTFVILSMAEMASMAPTSGGQYHWVSEFAPPSCQCILSYITGWVCVLGWHTGIAGCCYTVANMMVGVVAINYPDTYIYEPWHVTLLVIAVALVALLFNTLLAQKLPLIEGIILVIHCFGFFGILIPLWVLSPRPTAPEVFGSIEDRGGWGNNGLACLVGLVGPIYALIGPDSAVHMSEEIRDASRVLPLGMIWTLILNGSTGFVMIVTLAFCVGDIDHVLESQTGFAFIQVFLNSTGSVRAATGMTVVIMAMQFCAAISNVATTSRQVYAFARDKGLPFSDFLSKVNPTFTVPLNALCVSLVIVSLLSLINIGSSVAFNAIMSLGTAALLSSYIISITCVRLRRWRHQPLPPARWSMGRFTPFVDTVSILVLIIIWVFSFFPLTEKVNPTTMNWSVVIFGGVILVSLVYYQLHAKKVYKGPVTRVNVMAE</sequence>
<dbReference type="HOGENOM" id="CLU_004495_6_1_1"/>
<proteinExistence type="predicted"/>
<accession>A1DKU9</accession>
<feature type="transmembrane region" description="Helical" evidence="6">
    <location>
        <begin position="456"/>
        <end position="477"/>
    </location>
</feature>
<feature type="transmembrane region" description="Helical" evidence="6">
    <location>
        <begin position="412"/>
        <end position="436"/>
    </location>
</feature>
<keyword evidence="3 6" id="KW-0812">Transmembrane</keyword>
<feature type="transmembrane region" description="Helical" evidence="6">
    <location>
        <begin position="386"/>
        <end position="406"/>
    </location>
</feature>
<evidence type="ECO:0000256" key="5">
    <source>
        <dbReference type="ARBA" id="ARBA00023136"/>
    </source>
</evidence>
<feature type="transmembrane region" description="Helical" evidence="6">
    <location>
        <begin position="245"/>
        <end position="264"/>
    </location>
</feature>
<dbReference type="eggNOG" id="KOG1289">
    <property type="taxonomic scope" value="Eukaryota"/>
</dbReference>
<dbReference type="InterPro" id="IPR002293">
    <property type="entry name" value="AA/rel_permease1"/>
</dbReference>
<feature type="transmembrane region" description="Helical" evidence="6">
    <location>
        <begin position="132"/>
        <end position="157"/>
    </location>
</feature>